<dbReference type="PROSITE" id="PS51380">
    <property type="entry name" value="EXS"/>
    <property type="match status" value="1"/>
</dbReference>
<proteinExistence type="predicted"/>
<comment type="caution">
    <text evidence="6">The sequence shown here is derived from an EMBL/GenBank/DDBJ whole genome shotgun (WGS) entry which is preliminary data.</text>
</comment>
<feature type="non-terminal residue" evidence="6">
    <location>
        <position position="144"/>
    </location>
</feature>
<name>A0AAD5CXV0_AMBAR</name>
<dbReference type="AlphaFoldDB" id="A0AAD5CXV0"/>
<dbReference type="GO" id="GO:0006817">
    <property type="term" value="P:phosphate ion transport"/>
    <property type="evidence" value="ECO:0007669"/>
    <property type="project" value="TreeGrafter"/>
</dbReference>
<gene>
    <name evidence="6" type="ORF">M8C21_017188</name>
</gene>
<dbReference type="Proteomes" id="UP001206925">
    <property type="component" value="Unassembled WGS sequence"/>
</dbReference>
<dbReference type="EMBL" id="JAMZMK010006362">
    <property type="protein sequence ID" value="KAI7749422.1"/>
    <property type="molecule type" value="Genomic_DNA"/>
</dbReference>
<feature type="domain" description="EXS" evidence="5">
    <location>
        <begin position="28"/>
        <end position="144"/>
    </location>
</feature>
<dbReference type="PANTHER" id="PTHR10783:SF112">
    <property type="entry name" value="EXS-RELATED"/>
    <property type="match status" value="1"/>
</dbReference>
<evidence type="ECO:0000259" key="5">
    <source>
        <dbReference type="PROSITE" id="PS51380"/>
    </source>
</evidence>
<organism evidence="6 7">
    <name type="scientific">Ambrosia artemisiifolia</name>
    <name type="common">Common ragweed</name>
    <dbReference type="NCBI Taxonomy" id="4212"/>
    <lineage>
        <taxon>Eukaryota</taxon>
        <taxon>Viridiplantae</taxon>
        <taxon>Streptophyta</taxon>
        <taxon>Embryophyta</taxon>
        <taxon>Tracheophyta</taxon>
        <taxon>Spermatophyta</taxon>
        <taxon>Magnoliopsida</taxon>
        <taxon>eudicotyledons</taxon>
        <taxon>Gunneridae</taxon>
        <taxon>Pentapetalae</taxon>
        <taxon>asterids</taxon>
        <taxon>campanulids</taxon>
        <taxon>Asterales</taxon>
        <taxon>Asteraceae</taxon>
        <taxon>Asteroideae</taxon>
        <taxon>Heliantheae alliance</taxon>
        <taxon>Heliantheae</taxon>
        <taxon>Ambrosia</taxon>
    </lineage>
</organism>
<feature type="non-terminal residue" evidence="6">
    <location>
        <position position="1"/>
    </location>
</feature>
<dbReference type="GO" id="GO:0000822">
    <property type="term" value="F:inositol hexakisphosphate binding"/>
    <property type="evidence" value="ECO:0007669"/>
    <property type="project" value="TreeGrafter"/>
</dbReference>
<evidence type="ECO:0000313" key="7">
    <source>
        <dbReference type="Proteomes" id="UP001206925"/>
    </source>
</evidence>
<dbReference type="GO" id="GO:0005886">
    <property type="term" value="C:plasma membrane"/>
    <property type="evidence" value="ECO:0007669"/>
    <property type="project" value="TreeGrafter"/>
</dbReference>
<sequence length="144" mass="16640">VQLLRNLQFYVCYYGWGDFKTRNAEKCSSSEVYDALTIVIAVIPYWIRVLQCIRRLCDGRDSTQALNALKYFSTIAAVVTRTIYSQQRGTTLKIISASTSGVATIFSTYWDIVMDWGLLRKDSENPWLRDKLILPNRCIYFIAM</sequence>
<accession>A0AAD5CXV0</accession>
<evidence type="ECO:0000256" key="2">
    <source>
        <dbReference type="ARBA" id="ARBA00022692"/>
    </source>
</evidence>
<dbReference type="GO" id="GO:0016036">
    <property type="term" value="P:cellular response to phosphate starvation"/>
    <property type="evidence" value="ECO:0007669"/>
    <property type="project" value="TreeGrafter"/>
</dbReference>
<comment type="subcellular location">
    <subcellularLocation>
        <location evidence="1">Membrane</location>
        <topology evidence="1">Multi-pass membrane protein</topology>
    </subcellularLocation>
</comment>
<dbReference type="GO" id="GO:0005802">
    <property type="term" value="C:trans-Golgi network"/>
    <property type="evidence" value="ECO:0007669"/>
    <property type="project" value="TreeGrafter"/>
</dbReference>
<keyword evidence="7" id="KW-1185">Reference proteome</keyword>
<keyword evidence="4" id="KW-0472">Membrane</keyword>
<dbReference type="PANTHER" id="PTHR10783">
    <property type="entry name" value="XENOTROPIC AND POLYTROPIC RETROVIRUS RECEPTOR 1-RELATED"/>
    <property type="match status" value="1"/>
</dbReference>
<evidence type="ECO:0000256" key="1">
    <source>
        <dbReference type="ARBA" id="ARBA00004141"/>
    </source>
</evidence>
<evidence type="ECO:0000313" key="6">
    <source>
        <dbReference type="EMBL" id="KAI7749422.1"/>
    </source>
</evidence>
<evidence type="ECO:0000256" key="4">
    <source>
        <dbReference type="ARBA" id="ARBA00023136"/>
    </source>
</evidence>
<protein>
    <recommendedName>
        <fullName evidence="5">EXS domain-containing protein</fullName>
    </recommendedName>
</protein>
<evidence type="ECO:0000256" key="3">
    <source>
        <dbReference type="ARBA" id="ARBA00022989"/>
    </source>
</evidence>
<keyword evidence="2" id="KW-0812">Transmembrane</keyword>
<dbReference type="Pfam" id="PF03124">
    <property type="entry name" value="EXS"/>
    <property type="match status" value="1"/>
</dbReference>
<keyword evidence="3" id="KW-1133">Transmembrane helix</keyword>
<dbReference type="InterPro" id="IPR004342">
    <property type="entry name" value="EXS_C"/>
</dbReference>
<reference evidence="6" key="1">
    <citation type="submission" date="2022-06" db="EMBL/GenBank/DDBJ databases">
        <title>Uncovering the hologenomic basis of an extraordinary plant invasion.</title>
        <authorList>
            <person name="Bieker V.C."/>
            <person name="Martin M.D."/>
            <person name="Gilbert T."/>
            <person name="Hodgins K."/>
            <person name="Battlay P."/>
            <person name="Petersen B."/>
            <person name="Wilson J."/>
        </authorList>
    </citation>
    <scope>NUCLEOTIDE SEQUENCE</scope>
    <source>
        <strain evidence="6">AA19_3_7</strain>
        <tissue evidence="6">Leaf</tissue>
    </source>
</reference>